<dbReference type="Pfam" id="PF07690">
    <property type="entry name" value="MFS_1"/>
    <property type="match status" value="1"/>
</dbReference>
<proteinExistence type="inferred from homology"/>
<dbReference type="Proteomes" id="UP001388673">
    <property type="component" value="Unassembled WGS sequence"/>
</dbReference>
<evidence type="ECO:0000256" key="6">
    <source>
        <dbReference type="ARBA" id="ARBA00037968"/>
    </source>
</evidence>
<keyword evidence="10" id="KW-1185">Reference proteome</keyword>
<feature type="transmembrane region" description="Helical" evidence="7">
    <location>
        <begin position="228"/>
        <end position="245"/>
    </location>
</feature>
<evidence type="ECO:0000256" key="1">
    <source>
        <dbReference type="ARBA" id="ARBA00004141"/>
    </source>
</evidence>
<feature type="transmembrane region" description="Helical" evidence="7">
    <location>
        <begin position="451"/>
        <end position="471"/>
    </location>
</feature>
<keyword evidence="2" id="KW-0813">Transport</keyword>
<gene>
    <name evidence="9" type="ORF">IAR55_003211</name>
</gene>
<feature type="transmembrane region" description="Helical" evidence="7">
    <location>
        <begin position="283"/>
        <end position="303"/>
    </location>
</feature>
<sequence>MSSRGQTSRHSSFITAFRSHVLSYPQRLHPSPVLSIPRPFWPAKKDVYNTIRQEAVFRPTLRPSNRLSVNPIPLFSSYPSTMSKTSDIVLTQVPASQLDAEGQDSKAVESLQRVESARSVVLDELAKGERVSYDDLPIIEYTDEENRRVLRKLDSVLLPLTMIAYTLQYVDRSAMSYAAVFTFRRDLHLTSDDYAWLGSVFYLGYLFFEFPGSYLLQRLPLSKTMGTSILIWGALLMCFAAPRSFGGAAAIRTLLGCSEALVTPGFVLLISRFYRREEQPLRVGLWYCCNGAGSFIGALVSYGMGHITVARVPRWAWIFIFNGAITLIFGSIFIWLCPENPQTCRFLTAHEKRVALERVRSNKSSLAGKQIKWYQVKEALCPWIDPQGWAYVLIVFSLSLPNGGIGNFLHLILQPYGYTAFQTILIGLPQAAMQVVFPLSGAIIARKVPGARLYVLMAYMLPSLVGVIIQYRTRNSGALLFGYYILGSYVAALGVCFGAPGSNVTGYTKRVVVGAMIFISYAVGNIAGPHFFISTEHPPYRSGMLACIVCFAATIPMAGLLRLYYVRENRRRDALTAGNEEEVGDFSDRTDIENLSFRYVL</sequence>
<evidence type="ECO:0000256" key="7">
    <source>
        <dbReference type="SAM" id="Phobius"/>
    </source>
</evidence>
<dbReference type="GO" id="GO:0016020">
    <property type="term" value="C:membrane"/>
    <property type="evidence" value="ECO:0007669"/>
    <property type="project" value="UniProtKB-SubCell"/>
</dbReference>
<dbReference type="Gene3D" id="1.20.1250.20">
    <property type="entry name" value="MFS general substrate transporter like domains"/>
    <property type="match status" value="1"/>
</dbReference>
<dbReference type="PANTHER" id="PTHR43791:SF81">
    <property type="entry name" value="TRANSPORTER, PUTATIVE (AFU_ORTHOLOGUE AFUA_7G01190)-RELATED"/>
    <property type="match status" value="1"/>
</dbReference>
<evidence type="ECO:0000256" key="2">
    <source>
        <dbReference type="ARBA" id="ARBA00022448"/>
    </source>
</evidence>
<keyword evidence="4 7" id="KW-1133">Transmembrane helix</keyword>
<name>A0AAW0YWK2_9TREE</name>
<feature type="transmembrane region" description="Helical" evidence="7">
    <location>
        <begin position="477"/>
        <end position="499"/>
    </location>
</feature>
<evidence type="ECO:0000256" key="4">
    <source>
        <dbReference type="ARBA" id="ARBA00022989"/>
    </source>
</evidence>
<feature type="transmembrane region" description="Helical" evidence="7">
    <location>
        <begin position="194"/>
        <end position="216"/>
    </location>
</feature>
<feature type="transmembrane region" description="Helical" evidence="7">
    <location>
        <begin position="315"/>
        <end position="337"/>
    </location>
</feature>
<feature type="transmembrane region" description="Helical" evidence="7">
    <location>
        <begin position="511"/>
        <end position="531"/>
    </location>
</feature>
<dbReference type="InterPro" id="IPR011701">
    <property type="entry name" value="MFS"/>
</dbReference>
<feature type="domain" description="Major facilitator superfamily (MFS) profile" evidence="8">
    <location>
        <begin position="157"/>
        <end position="570"/>
    </location>
</feature>
<dbReference type="InterPro" id="IPR020846">
    <property type="entry name" value="MFS_dom"/>
</dbReference>
<feature type="transmembrane region" description="Helical" evidence="7">
    <location>
        <begin position="543"/>
        <end position="565"/>
    </location>
</feature>
<evidence type="ECO:0000256" key="5">
    <source>
        <dbReference type="ARBA" id="ARBA00023136"/>
    </source>
</evidence>
<dbReference type="EMBL" id="JBCAWK010000006">
    <property type="protein sequence ID" value="KAK8854473.1"/>
    <property type="molecule type" value="Genomic_DNA"/>
</dbReference>
<dbReference type="PANTHER" id="PTHR43791">
    <property type="entry name" value="PERMEASE-RELATED"/>
    <property type="match status" value="1"/>
</dbReference>
<dbReference type="PROSITE" id="PS50850">
    <property type="entry name" value="MFS"/>
    <property type="match status" value="1"/>
</dbReference>
<dbReference type="GeneID" id="92180469"/>
<feature type="transmembrane region" description="Helical" evidence="7">
    <location>
        <begin position="389"/>
        <end position="413"/>
    </location>
</feature>
<protein>
    <recommendedName>
        <fullName evidence="8">Major facilitator superfamily (MFS) profile domain-containing protein</fullName>
    </recommendedName>
</protein>
<comment type="caution">
    <text evidence="9">The sequence shown here is derived from an EMBL/GenBank/DDBJ whole genome shotgun (WGS) entry which is preliminary data.</text>
</comment>
<keyword evidence="3 7" id="KW-0812">Transmembrane</keyword>
<dbReference type="RefSeq" id="XP_066802711.1">
    <property type="nucleotide sequence ID" value="XM_066946319.1"/>
</dbReference>
<dbReference type="AlphaFoldDB" id="A0AAW0YWK2"/>
<evidence type="ECO:0000313" key="10">
    <source>
        <dbReference type="Proteomes" id="UP001388673"/>
    </source>
</evidence>
<evidence type="ECO:0000259" key="8">
    <source>
        <dbReference type="PROSITE" id="PS50850"/>
    </source>
</evidence>
<dbReference type="FunFam" id="1.20.1250.20:FF:000064">
    <property type="entry name" value="MFS allantoate transporter"/>
    <property type="match status" value="1"/>
</dbReference>
<feature type="transmembrane region" description="Helical" evidence="7">
    <location>
        <begin position="251"/>
        <end position="271"/>
    </location>
</feature>
<feature type="transmembrane region" description="Helical" evidence="7">
    <location>
        <begin position="156"/>
        <end position="174"/>
    </location>
</feature>
<comment type="similarity">
    <text evidence="6">Belongs to the major facilitator superfamily. Allantoate permease family.</text>
</comment>
<evidence type="ECO:0000313" key="9">
    <source>
        <dbReference type="EMBL" id="KAK8854473.1"/>
    </source>
</evidence>
<comment type="subcellular location">
    <subcellularLocation>
        <location evidence="1">Membrane</location>
        <topology evidence="1">Multi-pass membrane protein</topology>
    </subcellularLocation>
</comment>
<accession>A0AAW0YWK2</accession>
<keyword evidence="5 7" id="KW-0472">Membrane</keyword>
<dbReference type="SUPFAM" id="SSF103473">
    <property type="entry name" value="MFS general substrate transporter"/>
    <property type="match status" value="1"/>
</dbReference>
<reference evidence="9 10" key="1">
    <citation type="journal article" date="2024" name="bioRxiv">
        <title>Comparative genomics of Cryptococcus and Kwoniella reveals pathogenesis evolution and contrasting karyotype dynamics via intercentromeric recombination or chromosome fusion.</title>
        <authorList>
            <person name="Coelho M.A."/>
            <person name="David-Palma M."/>
            <person name="Shea T."/>
            <person name="Bowers K."/>
            <person name="McGinley-Smith S."/>
            <person name="Mohammad A.W."/>
            <person name="Gnirke A."/>
            <person name="Yurkov A.M."/>
            <person name="Nowrousian M."/>
            <person name="Sun S."/>
            <person name="Cuomo C.A."/>
            <person name="Heitman J."/>
        </authorList>
    </citation>
    <scope>NUCLEOTIDE SEQUENCE [LARGE SCALE GENOMIC DNA]</scope>
    <source>
        <strain evidence="9 10">CBS 13917</strain>
    </source>
</reference>
<dbReference type="GO" id="GO:0022857">
    <property type="term" value="F:transmembrane transporter activity"/>
    <property type="evidence" value="ECO:0007669"/>
    <property type="project" value="InterPro"/>
</dbReference>
<organism evidence="9 10">
    <name type="scientific">Kwoniella newhampshirensis</name>
    <dbReference type="NCBI Taxonomy" id="1651941"/>
    <lineage>
        <taxon>Eukaryota</taxon>
        <taxon>Fungi</taxon>
        <taxon>Dikarya</taxon>
        <taxon>Basidiomycota</taxon>
        <taxon>Agaricomycotina</taxon>
        <taxon>Tremellomycetes</taxon>
        <taxon>Tremellales</taxon>
        <taxon>Cryptococcaceae</taxon>
        <taxon>Kwoniella</taxon>
    </lineage>
</organism>
<dbReference type="InterPro" id="IPR036259">
    <property type="entry name" value="MFS_trans_sf"/>
</dbReference>
<dbReference type="KEGG" id="kne:92180469"/>
<feature type="transmembrane region" description="Helical" evidence="7">
    <location>
        <begin position="419"/>
        <end position="439"/>
    </location>
</feature>
<evidence type="ECO:0000256" key="3">
    <source>
        <dbReference type="ARBA" id="ARBA00022692"/>
    </source>
</evidence>